<name>A0ABQ4FZ28_9ACTN</name>
<organism evidence="1 2">
    <name type="scientific">Microbispora corallina</name>
    <dbReference type="NCBI Taxonomy" id="83302"/>
    <lineage>
        <taxon>Bacteria</taxon>
        <taxon>Bacillati</taxon>
        <taxon>Actinomycetota</taxon>
        <taxon>Actinomycetes</taxon>
        <taxon>Streptosporangiales</taxon>
        <taxon>Streptosporangiaceae</taxon>
        <taxon>Microbispora</taxon>
    </lineage>
</organism>
<dbReference type="EMBL" id="BOOC01000011">
    <property type="protein sequence ID" value="GIH39978.1"/>
    <property type="molecule type" value="Genomic_DNA"/>
</dbReference>
<keyword evidence="2" id="KW-1185">Reference proteome</keyword>
<sequence>MSDPVPPAGVLSGHVLDLDAVVHLIEGKSMYGRVVVLQSSAHGVTLLVPALAVQVLSLGPIQPRLERFLRMSMVVTGALSPDDAVAGGPYAQAIMASLRRHRPAAAADAQLPEVLVAAHAAVHAVRRGWRIVTTTPYLYEGLDVRLEILP</sequence>
<reference evidence="1 2" key="1">
    <citation type="submission" date="2021-01" db="EMBL/GenBank/DDBJ databases">
        <title>Whole genome shotgun sequence of Microbispora corallina NBRC 16416.</title>
        <authorList>
            <person name="Komaki H."/>
            <person name="Tamura T."/>
        </authorList>
    </citation>
    <scope>NUCLEOTIDE SEQUENCE [LARGE SCALE GENOMIC DNA]</scope>
    <source>
        <strain evidence="1 2">NBRC 16416</strain>
    </source>
</reference>
<dbReference type="RefSeq" id="WP_204057448.1">
    <property type="nucleotide sequence ID" value="NZ_BAAAGP010000011.1"/>
</dbReference>
<gene>
    <name evidence="1" type="ORF">Mco01_29780</name>
</gene>
<protein>
    <submittedName>
        <fullName evidence="1">Uncharacterized protein</fullName>
    </submittedName>
</protein>
<comment type="caution">
    <text evidence="1">The sequence shown here is derived from an EMBL/GenBank/DDBJ whole genome shotgun (WGS) entry which is preliminary data.</text>
</comment>
<dbReference type="Proteomes" id="UP000603904">
    <property type="component" value="Unassembled WGS sequence"/>
</dbReference>
<proteinExistence type="predicted"/>
<accession>A0ABQ4FZ28</accession>
<evidence type="ECO:0000313" key="1">
    <source>
        <dbReference type="EMBL" id="GIH39978.1"/>
    </source>
</evidence>
<evidence type="ECO:0000313" key="2">
    <source>
        <dbReference type="Proteomes" id="UP000603904"/>
    </source>
</evidence>